<feature type="transmembrane region" description="Helical" evidence="1">
    <location>
        <begin position="62"/>
        <end position="82"/>
    </location>
</feature>
<feature type="transmembrane region" description="Helical" evidence="1">
    <location>
        <begin position="195"/>
        <end position="214"/>
    </location>
</feature>
<feature type="transmembrane region" description="Helical" evidence="1">
    <location>
        <begin position="88"/>
        <end position="106"/>
    </location>
</feature>
<feature type="transmembrane region" description="Helical" evidence="1">
    <location>
        <begin position="1139"/>
        <end position="1161"/>
    </location>
</feature>
<feature type="transmembrane region" description="Helical" evidence="1">
    <location>
        <begin position="1024"/>
        <end position="1046"/>
    </location>
</feature>
<feature type="transmembrane region" description="Helical" evidence="1">
    <location>
        <begin position="993"/>
        <end position="1012"/>
    </location>
</feature>
<feature type="transmembrane region" description="Helical" evidence="1">
    <location>
        <begin position="811"/>
        <end position="830"/>
    </location>
</feature>
<feature type="transmembrane region" description="Helical" evidence="1">
    <location>
        <begin position="113"/>
        <end position="130"/>
    </location>
</feature>
<dbReference type="Proteomes" id="UP000030982">
    <property type="component" value="Unassembled WGS sequence"/>
</dbReference>
<feature type="transmembrane region" description="Helical" evidence="1">
    <location>
        <begin position="491"/>
        <end position="511"/>
    </location>
</feature>
<feature type="transmembrane region" description="Helical" evidence="1">
    <location>
        <begin position="778"/>
        <end position="799"/>
    </location>
</feature>
<reference evidence="2 3" key="1">
    <citation type="submission" date="2014-09" db="EMBL/GenBank/DDBJ databases">
        <title>Genome sequence of Sinomonas sp. MUSC 117.</title>
        <authorList>
            <person name="Lee L.-H."/>
        </authorList>
    </citation>
    <scope>NUCLEOTIDE SEQUENCE [LARGE SCALE GENOMIC DNA]</scope>
    <source>
        <strain evidence="2 3">MUSC 117</strain>
    </source>
</reference>
<keyword evidence="1" id="KW-1133">Transmembrane helix</keyword>
<evidence type="ECO:0000256" key="1">
    <source>
        <dbReference type="SAM" id="Phobius"/>
    </source>
</evidence>
<dbReference type="AlphaFoldDB" id="A0A0B2AUA8"/>
<feature type="transmembrane region" description="Helical" evidence="1">
    <location>
        <begin position="354"/>
        <end position="383"/>
    </location>
</feature>
<gene>
    <name evidence="2" type="ORF">LK10_00950</name>
</gene>
<feature type="transmembrane region" description="Helical" evidence="1">
    <location>
        <begin position="652"/>
        <end position="672"/>
    </location>
</feature>
<feature type="transmembrane region" description="Helical" evidence="1">
    <location>
        <begin position="33"/>
        <end position="50"/>
    </location>
</feature>
<name>A0A0B2AUA8_9MICC</name>
<feature type="transmembrane region" description="Helical" evidence="1">
    <location>
        <begin position="435"/>
        <end position="455"/>
    </location>
</feature>
<feature type="transmembrane region" description="Helical" evidence="1">
    <location>
        <begin position="574"/>
        <end position="592"/>
    </location>
</feature>
<feature type="transmembrane region" description="Helical" evidence="1">
    <location>
        <begin position="727"/>
        <end position="746"/>
    </location>
</feature>
<keyword evidence="1" id="KW-0812">Transmembrane</keyword>
<proteinExistence type="predicted"/>
<evidence type="ECO:0000313" key="2">
    <source>
        <dbReference type="EMBL" id="KHL05475.1"/>
    </source>
</evidence>
<feature type="transmembrane region" description="Helical" evidence="1">
    <location>
        <begin position="324"/>
        <end position="342"/>
    </location>
</feature>
<accession>A0A0B2AUA8</accession>
<dbReference type="OrthoDB" id="4966949at2"/>
<feature type="transmembrane region" description="Helical" evidence="1">
    <location>
        <begin position="1091"/>
        <end position="1108"/>
    </location>
</feature>
<comment type="caution">
    <text evidence="2">The sequence shown here is derived from an EMBL/GenBank/DDBJ whole genome shotgun (WGS) entry which is preliminary data.</text>
</comment>
<keyword evidence="1" id="KW-0472">Membrane</keyword>
<protein>
    <submittedName>
        <fullName evidence="2">Uncharacterized protein</fullName>
    </submittedName>
</protein>
<feature type="transmembrane region" description="Helical" evidence="1">
    <location>
        <begin position="7"/>
        <end position="27"/>
    </location>
</feature>
<feature type="transmembrane region" description="Helical" evidence="1">
    <location>
        <begin position="1197"/>
        <end position="1215"/>
    </location>
</feature>
<feature type="transmembrane region" description="Helical" evidence="1">
    <location>
        <begin position="523"/>
        <end position="542"/>
    </location>
</feature>
<dbReference type="STRING" id="1338436.LK10_00950"/>
<feature type="transmembrane region" description="Helical" evidence="1">
    <location>
        <begin position="867"/>
        <end position="886"/>
    </location>
</feature>
<feature type="transmembrane region" description="Helical" evidence="1">
    <location>
        <begin position="836"/>
        <end position="855"/>
    </location>
</feature>
<feature type="transmembrane region" description="Helical" evidence="1">
    <location>
        <begin position="169"/>
        <end position="189"/>
    </location>
</feature>
<feature type="transmembrane region" description="Helical" evidence="1">
    <location>
        <begin position="136"/>
        <end position="157"/>
    </location>
</feature>
<feature type="transmembrane region" description="Helical" evidence="1">
    <location>
        <begin position="898"/>
        <end position="916"/>
    </location>
</feature>
<feature type="transmembrane region" description="Helical" evidence="1">
    <location>
        <begin position="1173"/>
        <end position="1191"/>
    </location>
</feature>
<dbReference type="RefSeq" id="WP_043119402.1">
    <property type="nucleotide sequence ID" value="NZ_JTDL01000013.1"/>
</dbReference>
<feature type="transmembrane region" description="Helical" evidence="1">
    <location>
        <begin position="290"/>
        <end position="312"/>
    </location>
</feature>
<feature type="transmembrane region" description="Helical" evidence="1">
    <location>
        <begin position="1220"/>
        <end position="1236"/>
    </location>
</feature>
<keyword evidence="3" id="KW-1185">Reference proteome</keyword>
<feature type="transmembrane region" description="Helical" evidence="1">
    <location>
        <begin position="256"/>
        <end position="278"/>
    </location>
</feature>
<evidence type="ECO:0000313" key="3">
    <source>
        <dbReference type="Proteomes" id="UP000030982"/>
    </source>
</evidence>
<feature type="transmembrane region" description="Helical" evidence="1">
    <location>
        <begin position="467"/>
        <end position="485"/>
    </location>
</feature>
<organism evidence="2 3">
    <name type="scientific">Sinomonas humi</name>
    <dbReference type="NCBI Taxonomy" id="1338436"/>
    <lineage>
        <taxon>Bacteria</taxon>
        <taxon>Bacillati</taxon>
        <taxon>Actinomycetota</taxon>
        <taxon>Actinomycetes</taxon>
        <taxon>Micrococcales</taxon>
        <taxon>Micrococcaceae</taxon>
        <taxon>Sinomonas</taxon>
    </lineage>
</organism>
<feature type="transmembrane region" description="Helical" evidence="1">
    <location>
        <begin position="1242"/>
        <end position="1260"/>
    </location>
</feature>
<feature type="transmembrane region" description="Helical" evidence="1">
    <location>
        <begin position="678"/>
        <end position="700"/>
    </location>
</feature>
<dbReference type="EMBL" id="JTDL01000013">
    <property type="protein sequence ID" value="KHL05475.1"/>
    <property type="molecule type" value="Genomic_DNA"/>
</dbReference>
<sequence length="1269" mass="130744">MLNANIALYAATLLFVAAAALFLASAVGDALRLVALLTVTALFYATGLVVHPRVPRLRPAAVAFTGTGLALLPVSGLAVDVLAVRSPALTWFATSVLGLIAFGMAAVRLESRILVYASLTFAFSGAWSGAAALGGALAVDLAALLVLSAAMGVLALVRPRWIPRAYLRPVVRVHPLAAPAVLVAATIASGTLERWQYPALVAAVCASLSVAALVRGPALVRRLSWWGARATAALATASGFAQAADLGWLGNGADPFAAAIAAAAVTLSGEVFLVVFLGDRLEARVGLKRGHIGIEQASAVGLISLLAVTGVLGDTADGRLGSGAVLWSSAALLVAAQVVAWWHGRVAEWLPCAAYAVLVIAHGSMGRVPFAVVVGWGAVYWLIRARRPRNPRPIAGRPWHQTQLVAAARYASLLAVPAVVDACGPGVWDALGREVVLGTAFAGVAAAQLLLSALLRVRGLAEFGRPAALVIMSAAAAIGCGLVAVTATGWVVYAVTVAFVCGAGVALSAVFTRGDEERKRGALLCVAVPPSLLAVLAGEGYLANQWGIANSVLCVLTLVLGASALRLPSSLGRLAYVWLTRIAGILLALGVFHALGREGWRLNVGGQPVSGWQILAAVTLAQLCVPLAAAARRATKAAAARGAEARWALEDVTVTLGLATAASMLASLTEWLGGPRSLGLPTSLLCVGLTVGAATSGVVLRRRPAALALLPAVLTLIPVAARGDLRVLEIAVGVSAAYAAAMVYLAPGIRLRGIHLLAARALPLILAGLVAHDATASPTVLSLVFAVGLALQHAVRRLLQRTTPGLPFQSAAYWSALAAQLALPIAYAFTSRNEAGGGRWVLLVETALAAASAVATLREHPRASDGAASAAFLALIWLGPAFPFPAGQPLSEPLLSSLGFVLASAALAGAHAFGLGRWGGAPRRGSPEQRESGLRPAVWPWTTGGLLFASAGLIGALGEEPWVLSLALSAGAAVLVTASWVWRSITGLTEATFPTGVLGFLMAGIAAGTSVFEGESAPWRYVLPLLVGGLIPAGVGLALRWAPLWLRGDEHLTAPVVQLAIDPVRRWSLAAGAGLALILPALASWDRPAAHLLPALAAALVALVVSEVPQRWRRASAELGSVVVLAATQRAVFADDEPSMYWLVQWYVAAAAVIALLRYIAGDRRNGRRVGQRWLTVAAGTASFVGLVSAPEADAARQIWLLLVFVGLTVAGLAAADRRFAAWGGVGVLACVLWAVRAYPYLLLAALGLALVGAAVWWLLRASRGTLLR</sequence>
<feature type="transmembrane region" description="Helical" evidence="1">
    <location>
        <begin position="937"/>
        <end position="956"/>
    </location>
</feature>
<feature type="transmembrane region" description="Helical" evidence="1">
    <location>
        <begin position="548"/>
        <end position="567"/>
    </location>
</feature>
<feature type="transmembrane region" description="Helical" evidence="1">
    <location>
        <begin position="612"/>
        <end position="631"/>
    </location>
</feature>
<feature type="transmembrane region" description="Helical" evidence="1">
    <location>
        <begin position="705"/>
        <end position="721"/>
    </location>
</feature>
<feature type="transmembrane region" description="Helical" evidence="1">
    <location>
        <begin position="226"/>
        <end position="244"/>
    </location>
</feature>
<feature type="transmembrane region" description="Helical" evidence="1">
    <location>
        <begin position="1067"/>
        <end position="1085"/>
    </location>
</feature>
<feature type="transmembrane region" description="Helical" evidence="1">
    <location>
        <begin position="962"/>
        <end position="981"/>
    </location>
</feature>